<evidence type="ECO:0000313" key="3">
    <source>
        <dbReference type="Proteomes" id="UP000712281"/>
    </source>
</evidence>
<sequence>MRNPSVGMKSPFEFERAPDGGETEVSSYFGLCPSQLTPLTWRTLMAIQVLGEFHGFSVGVNEILYSYYFAPLVNKARFYHLRSRDGAPLVEEPSRGIRGNYPFGDGWNNRCISSGILCWRSSSEAYNGSSPAIPMGDFSGNVVRLSVSAVYDEHHKAKTRKMRPFYTPRQDCQVNDMMACRDLLVQLVRASSRWELMRERLEKLVEHWILKKSIADIYSCPGGSTSSRGVFPGSPPRILLWDPRQDTGLWVPAKRNPGSPLWSSPGPVPRPPPSPGERKTSDKENLPYFRIWKSLTYSNRLRPALRRLYKGNLNPRARDRHFET</sequence>
<feature type="compositionally biased region" description="Pro residues" evidence="1">
    <location>
        <begin position="266"/>
        <end position="275"/>
    </location>
</feature>
<dbReference type="AlphaFoldDB" id="A0A8S9HU81"/>
<gene>
    <name evidence="2" type="ORF">F2Q68_00016336</name>
</gene>
<dbReference type="PANTHER" id="PTHR31099">
    <property type="entry name" value="OS06G0165300 PROTEIN"/>
    <property type="match status" value="1"/>
</dbReference>
<protein>
    <submittedName>
        <fullName evidence="2">Uncharacterized protein</fullName>
    </submittedName>
</protein>
<proteinExistence type="predicted"/>
<accession>A0A8S9HU81</accession>
<name>A0A8S9HU81_BRACR</name>
<reference evidence="2" key="1">
    <citation type="submission" date="2019-12" db="EMBL/GenBank/DDBJ databases">
        <title>Genome sequencing and annotation of Brassica cretica.</title>
        <authorList>
            <person name="Studholme D.J."/>
            <person name="Sarris P.F."/>
        </authorList>
    </citation>
    <scope>NUCLEOTIDE SEQUENCE</scope>
    <source>
        <strain evidence="2">PFS-001/15</strain>
        <tissue evidence="2">Leaf</tissue>
    </source>
</reference>
<evidence type="ECO:0000256" key="1">
    <source>
        <dbReference type="SAM" id="MobiDB-lite"/>
    </source>
</evidence>
<dbReference type="Proteomes" id="UP000712281">
    <property type="component" value="Unassembled WGS sequence"/>
</dbReference>
<feature type="region of interest" description="Disordered" evidence="1">
    <location>
        <begin position="252"/>
        <end position="282"/>
    </location>
</feature>
<dbReference type="PANTHER" id="PTHR31099:SF24">
    <property type="entry name" value="AMINOTRANSFERASE-LIKE PLANT MOBILE DOMAIN-CONTAINING PROTEIN"/>
    <property type="match status" value="1"/>
</dbReference>
<dbReference type="EMBL" id="QGKW02001940">
    <property type="protein sequence ID" value="KAF2559716.1"/>
    <property type="molecule type" value="Genomic_DNA"/>
</dbReference>
<organism evidence="2 3">
    <name type="scientific">Brassica cretica</name>
    <name type="common">Mustard</name>
    <dbReference type="NCBI Taxonomy" id="69181"/>
    <lineage>
        <taxon>Eukaryota</taxon>
        <taxon>Viridiplantae</taxon>
        <taxon>Streptophyta</taxon>
        <taxon>Embryophyta</taxon>
        <taxon>Tracheophyta</taxon>
        <taxon>Spermatophyta</taxon>
        <taxon>Magnoliopsida</taxon>
        <taxon>eudicotyledons</taxon>
        <taxon>Gunneridae</taxon>
        <taxon>Pentapetalae</taxon>
        <taxon>rosids</taxon>
        <taxon>malvids</taxon>
        <taxon>Brassicales</taxon>
        <taxon>Brassicaceae</taxon>
        <taxon>Brassiceae</taxon>
        <taxon>Brassica</taxon>
    </lineage>
</organism>
<evidence type="ECO:0000313" key="2">
    <source>
        <dbReference type="EMBL" id="KAF2559716.1"/>
    </source>
</evidence>
<comment type="caution">
    <text evidence="2">The sequence shown here is derived from an EMBL/GenBank/DDBJ whole genome shotgun (WGS) entry which is preliminary data.</text>
</comment>